<name>A0A9Q9IQC1_9ACTN</name>
<dbReference type="KEGG" id="daur:Daura_04220"/>
<accession>A0A9Q9IQC1</accession>
<dbReference type="EMBL" id="CP073767">
    <property type="protein sequence ID" value="UWZ59343.1"/>
    <property type="molecule type" value="Genomic_DNA"/>
</dbReference>
<evidence type="ECO:0000313" key="2">
    <source>
        <dbReference type="Proteomes" id="UP001058003"/>
    </source>
</evidence>
<dbReference type="AlphaFoldDB" id="A0A9Q9IQC1"/>
<gene>
    <name evidence="1" type="ORF">Daura_04220</name>
</gene>
<reference evidence="1" key="1">
    <citation type="submission" date="2021-04" db="EMBL/GenBank/DDBJ databases">
        <title>Dactylosporangium aurantiacum NRRL B-8018 full assembly.</title>
        <authorList>
            <person name="Hartkoorn R.C."/>
            <person name="Beaudoing E."/>
            <person name="Hot D."/>
        </authorList>
    </citation>
    <scope>NUCLEOTIDE SEQUENCE</scope>
    <source>
        <strain evidence="1">NRRL B-8018</strain>
    </source>
</reference>
<keyword evidence="2" id="KW-1185">Reference proteome</keyword>
<dbReference type="Proteomes" id="UP001058003">
    <property type="component" value="Chromosome"/>
</dbReference>
<proteinExistence type="predicted"/>
<sequence length="339" mass="37650">MHATEVGSALDGLEDEPLLMPVTRALDWTALHKLTQSPAAAAQLAPIRRTAAVRRGTRMIKFLTGRQLGGHLRGWPISGFCYRAFDVAHLRTPADLAILSGGSPDADGGVVFAIRWRAVDPWDYEVPLAGAYDGLVAMPPHDRLGSPVIGTGFTPSGRHIVPEFVTRDLAELPVPANTSLVAYTGDGTEVTLYTYLPEQRAWSRMYGPQWRHLLPDTIAADQEYFPTSTPLTRYVGRYRDNVYEAIVDPPGEFRVAARTRAARYPLDALARRIPSATWRDAPCTVVREEGDWLRLRLSRPDGDQVARLGAHCVERGLYEAWAPAAEVTDPREDDHWYEL</sequence>
<evidence type="ECO:0008006" key="3">
    <source>
        <dbReference type="Google" id="ProtNLM"/>
    </source>
</evidence>
<organism evidence="1 2">
    <name type="scientific">Dactylosporangium aurantiacum</name>
    <dbReference type="NCBI Taxonomy" id="35754"/>
    <lineage>
        <taxon>Bacteria</taxon>
        <taxon>Bacillati</taxon>
        <taxon>Actinomycetota</taxon>
        <taxon>Actinomycetes</taxon>
        <taxon>Micromonosporales</taxon>
        <taxon>Micromonosporaceae</taxon>
        <taxon>Dactylosporangium</taxon>
    </lineage>
</organism>
<evidence type="ECO:0000313" key="1">
    <source>
        <dbReference type="EMBL" id="UWZ59343.1"/>
    </source>
</evidence>
<protein>
    <recommendedName>
        <fullName evidence="3">LigA protein</fullName>
    </recommendedName>
</protein>